<dbReference type="OrthoDB" id="3799856at2759"/>
<reference evidence="1" key="1">
    <citation type="journal article" date="2020" name="Stud. Mycol.">
        <title>101 Dothideomycetes genomes: a test case for predicting lifestyles and emergence of pathogens.</title>
        <authorList>
            <person name="Haridas S."/>
            <person name="Albert R."/>
            <person name="Binder M."/>
            <person name="Bloem J."/>
            <person name="Labutti K."/>
            <person name="Salamov A."/>
            <person name="Andreopoulos B."/>
            <person name="Baker S."/>
            <person name="Barry K."/>
            <person name="Bills G."/>
            <person name="Bluhm B."/>
            <person name="Cannon C."/>
            <person name="Castanera R."/>
            <person name="Culley D."/>
            <person name="Daum C."/>
            <person name="Ezra D."/>
            <person name="Gonzalez J."/>
            <person name="Henrissat B."/>
            <person name="Kuo A."/>
            <person name="Liang C."/>
            <person name="Lipzen A."/>
            <person name="Lutzoni F."/>
            <person name="Magnuson J."/>
            <person name="Mondo S."/>
            <person name="Nolan M."/>
            <person name="Ohm R."/>
            <person name="Pangilinan J."/>
            <person name="Park H.-J."/>
            <person name="Ramirez L."/>
            <person name="Alfaro M."/>
            <person name="Sun H."/>
            <person name="Tritt A."/>
            <person name="Yoshinaga Y."/>
            <person name="Zwiers L.-H."/>
            <person name="Turgeon B."/>
            <person name="Goodwin S."/>
            <person name="Spatafora J."/>
            <person name="Crous P."/>
            <person name="Grigoriev I."/>
        </authorList>
    </citation>
    <scope>NUCLEOTIDE SEQUENCE</scope>
    <source>
        <strain evidence="1">CBS 113818</strain>
    </source>
</reference>
<keyword evidence="2" id="KW-1185">Reference proteome</keyword>
<dbReference type="AlphaFoldDB" id="A0A6A7AIT3"/>
<protein>
    <submittedName>
        <fullName evidence="1">Uncharacterized protein</fullName>
    </submittedName>
</protein>
<evidence type="ECO:0000313" key="1">
    <source>
        <dbReference type="EMBL" id="KAF2832579.1"/>
    </source>
</evidence>
<organism evidence="1 2">
    <name type="scientific">Ophiobolus disseminans</name>
    <dbReference type="NCBI Taxonomy" id="1469910"/>
    <lineage>
        <taxon>Eukaryota</taxon>
        <taxon>Fungi</taxon>
        <taxon>Dikarya</taxon>
        <taxon>Ascomycota</taxon>
        <taxon>Pezizomycotina</taxon>
        <taxon>Dothideomycetes</taxon>
        <taxon>Pleosporomycetidae</taxon>
        <taxon>Pleosporales</taxon>
        <taxon>Pleosporineae</taxon>
        <taxon>Phaeosphaeriaceae</taxon>
        <taxon>Ophiobolus</taxon>
    </lineage>
</organism>
<name>A0A6A7AIT3_9PLEO</name>
<gene>
    <name evidence="1" type="ORF">CC86DRAFT_91391</name>
</gene>
<dbReference type="EMBL" id="MU006217">
    <property type="protein sequence ID" value="KAF2832579.1"/>
    <property type="molecule type" value="Genomic_DNA"/>
</dbReference>
<proteinExistence type="predicted"/>
<accession>A0A6A7AIT3</accession>
<dbReference type="Proteomes" id="UP000799424">
    <property type="component" value="Unassembled WGS sequence"/>
</dbReference>
<evidence type="ECO:0000313" key="2">
    <source>
        <dbReference type="Proteomes" id="UP000799424"/>
    </source>
</evidence>
<sequence>MTSKESENDPSRQLRAERHPFHTPILDLLLGSKPFNLQDRPSVVESIMGSLSSRVTTNFIGAQLLQGNSSVKTKSTLKKGLARSANSVMYAGNPVKSRKNMEDKLIPWVVENVSAFPELWAEPFLFIHMLLVATCVLDIVCDPHTSMAQANAPVVKKEICDALNRRGIDQYTTMCGSFQITLHAQLNGILGDNQHGDVIKRGYVEKVLRYIAFAHRHKFPGMKFSLLVKTWERGTGQKW</sequence>